<evidence type="ECO:0000256" key="3">
    <source>
        <dbReference type="ARBA" id="ARBA00022475"/>
    </source>
</evidence>
<keyword evidence="6 9" id="KW-1133">Transmembrane helix</keyword>
<comment type="subcellular location">
    <subcellularLocation>
        <location evidence="9">Cell inner membrane</location>
        <topology evidence="9">Single-pass membrane protein</topology>
    </subcellularLocation>
    <subcellularLocation>
        <location evidence="1">Membrane</location>
    </subcellularLocation>
</comment>
<protein>
    <recommendedName>
        <fullName evidence="9">Protein translocase subunit SecE</fullName>
    </recommendedName>
</protein>
<dbReference type="PROSITE" id="PS01067">
    <property type="entry name" value="SECE_SEC61G"/>
    <property type="match status" value="1"/>
</dbReference>
<keyword evidence="9" id="KW-0997">Cell inner membrane</keyword>
<evidence type="ECO:0000256" key="5">
    <source>
        <dbReference type="ARBA" id="ARBA00022927"/>
    </source>
</evidence>
<evidence type="ECO:0000256" key="6">
    <source>
        <dbReference type="ARBA" id="ARBA00022989"/>
    </source>
</evidence>
<keyword evidence="2 9" id="KW-0813">Transport</keyword>
<proteinExistence type="inferred from homology"/>
<keyword evidence="4 9" id="KW-0812">Transmembrane</keyword>
<accession>A7HLB9</accession>
<dbReference type="KEGG" id="fno:Fnod_0849"/>
<dbReference type="EMBL" id="CP000771">
    <property type="protein sequence ID" value="ABS60702.1"/>
    <property type="molecule type" value="Genomic_DNA"/>
</dbReference>
<dbReference type="InterPro" id="IPR001901">
    <property type="entry name" value="Translocase_SecE/Sec61-g"/>
</dbReference>
<dbReference type="Gene3D" id="1.20.5.1030">
    <property type="entry name" value="Preprotein translocase secy subunit"/>
    <property type="match status" value="1"/>
</dbReference>
<dbReference type="PANTHER" id="PTHR33910">
    <property type="entry name" value="PROTEIN TRANSLOCASE SUBUNIT SECE"/>
    <property type="match status" value="1"/>
</dbReference>
<comment type="subunit">
    <text evidence="9">Component of the Sec protein translocase complex. Heterotrimer consisting of SecY, SecE and SecG subunits. The heterotrimers can form oligomers, although 1 heterotrimer is thought to be able to translocate proteins. Interacts with the ribosome. Interacts with SecDF, and other proteins may be involved. Interacts with SecA.</text>
</comment>
<dbReference type="GO" id="GO:0065002">
    <property type="term" value="P:intracellular protein transmembrane transport"/>
    <property type="evidence" value="ECO:0007669"/>
    <property type="project" value="UniProtKB-UniRule"/>
</dbReference>
<name>A7HLB9_FERNB</name>
<sequence length="63" mass="7064">MLEKLKKFFAEVKSEAKKTTWPNREELLASTGVVLFILAVSAVYLFLVDLLFSGTLGALLQKF</sequence>
<keyword evidence="11" id="KW-1185">Reference proteome</keyword>
<dbReference type="OrthoDB" id="9813233at2"/>
<comment type="function">
    <text evidence="9">Essential subunit of the Sec protein translocation channel SecYEG. Clamps together the 2 halves of SecY. May contact the channel plug during translocation.</text>
</comment>
<dbReference type="InterPro" id="IPR038379">
    <property type="entry name" value="SecE_sf"/>
</dbReference>
<dbReference type="NCBIfam" id="TIGR00964">
    <property type="entry name" value="secE_bact"/>
    <property type="match status" value="1"/>
</dbReference>
<dbReference type="HOGENOM" id="CLU_113663_8_0_0"/>
<dbReference type="GO" id="GO:0009306">
    <property type="term" value="P:protein secretion"/>
    <property type="evidence" value="ECO:0007669"/>
    <property type="project" value="UniProtKB-UniRule"/>
</dbReference>
<reference evidence="10 11" key="2">
    <citation type="journal article" date="2009" name="Proc. Natl. Acad. Sci. U.S.A.">
        <title>On the chimeric nature, thermophilic origin, and phylogenetic placement of the Thermotogales.</title>
        <authorList>
            <person name="Zhaxybayeva O."/>
            <person name="Swithers K.S."/>
            <person name="Lapierre P."/>
            <person name="Fournier G.P."/>
            <person name="Bickhart D.M."/>
            <person name="DeBoy R.T."/>
            <person name="Nelson K.E."/>
            <person name="Nesbo C.L."/>
            <person name="Doolittle W.F."/>
            <person name="Gogarten J.P."/>
            <person name="Noll K.M."/>
        </authorList>
    </citation>
    <scope>NUCLEOTIDE SEQUENCE [LARGE SCALE GENOMIC DNA]</scope>
    <source>
        <strain evidence="11">ATCC 35602 / DSM 5306 / Rt17-B1</strain>
    </source>
</reference>
<keyword evidence="8 9" id="KW-0472">Membrane</keyword>
<dbReference type="PANTHER" id="PTHR33910:SF1">
    <property type="entry name" value="PROTEIN TRANSLOCASE SUBUNIT SECE"/>
    <property type="match status" value="1"/>
</dbReference>
<dbReference type="GO" id="GO:0043952">
    <property type="term" value="P:protein transport by the Sec complex"/>
    <property type="evidence" value="ECO:0007669"/>
    <property type="project" value="UniProtKB-UniRule"/>
</dbReference>
<dbReference type="AlphaFoldDB" id="A7HLB9"/>
<dbReference type="InterPro" id="IPR005807">
    <property type="entry name" value="SecE_bac"/>
</dbReference>
<evidence type="ECO:0000313" key="10">
    <source>
        <dbReference type="EMBL" id="ABS60702.1"/>
    </source>
</evidence>
<keyword evidence="3 9" id="KW-1003">Cell membrane</keyword>
<evidence type="ECO:0000256" key="2">
    <source>
        <dbReference type="ARBA" id="ARBA00022448"/>
    </source>
</evidence>
<comment type="similarity">
    <text evidence="9">Belongs to the SecE/SEC61-gamma family.</text>
</comment>
<evidence type="ECO:0000256" key="9">
    <source>
        <dbReference type="HAMAP-Rule" id="MF_00422"/>
    </source>
</evidence>
<dbReference type="GO" id="GO:0006605">
    <property type="term" value="P:protein targeting"/>
    <property type="evidence" value="ECO:0007669"/>
    <property type="project" value="UniProtKB-UniRule"/>
</dbReference>
<evidence type="ECO:0000256" key="8">
    <source>
        <dbReference type="ARBA" id="ARBA00023136"/>
    </source>
</evidence>
<dbReference type="Proteomes" id="UP000002415">
    <property type="component" value="Chromosome"/>
</dbReference>
<dbReference type="RefSeq" id="WP_011994018.1">
    <property type="nucleotide sequence ID" value="NC_009718.1"/>
</dbReference>
<dbReference type="HAMAP" id="MF_00422">
    <property type="entry name" value="SecE"/>
    <property type="match status" value="1"/>
</dbReference>
<feature type="transmembrane region" description="Helical" evidence="9">
    <location>
        <begin position="27"/>
        <end position="47"/>
    </location>
</feature>
<evidence type="ECO:0000256" key="7">
    <source>
        <dbReference type="ARBA" id="ARBA00023010"/>
    </source>
</evidence>
<keyword evidence="7 9" id="KW-0811">Translocation</keyword>
<dbReference type="STRING" id="381764.Fnod_0849"/>
<evidence type="ECO:0000256" key="1">
    <source>
        <dbReference type="ARBA" id="ARBA00004370"/>
    </source>
</evidence>
<reference evidence="10 11" key="1">
    <citation type="submission" date="2007-07" db="EMBL/GenBank/DDBJ databases">
        <title>Complete sequence of Fervidobacterium nodosum Rt17-B1.</title>
        <authorList>
            <consortium name="US DOE Joint Genome Institute"/>
            <person name="Copeland A."/>
            <person name="Lucas S."/>
            <person name="Lapidus A."/>
            <person name="Barry K."/>
            <person name="Glavina del Rio T."/>
            <person name="Dalin E."/>
            <person name="Tice H."/>
            <person name="Pitluck S."/>
            <person name="Saunders E."/>
            <person name="Brettin T."/>
            <person name="Bruce D."/>
            <person name="Detter J.C."/>
            <person name="Han C."/>
            <person name="Schmutz J."/>
            <person name="Larimer F."/>
            <person name="Land M."/>
            <person name="Hauser L."/>
            <person name="Kyrpides N."/>
            <person name="Mikhailova N."/>
            <person name="Nelson K."/>
            <person name="Gogarten J.P."/>
            <person name="Noll K."/>
            <person name="Richardson P."/>
        </authorList>
    </citation>
    <scope>NUCLEOTIDE SEQUENCE [LARGE SCALE GENOMIC DNA]</scope>
    <source>
        <strain evidence="11">ATCC 35602 / DSM 5306 / Rt17-B1</strain>
    </source>
</reference>
<evidence type="ECO:0000313" key="11">
    <source>
        <dbReference type="Proteomes" id="UP000002415"/>
    </source>
</evidence>
<dbReference type="Pfam" id="PF00584">
    <property type="entry name" value="SecE"/>
    <property type="match status" value="1"/>
</dbReference>
<organism evidence="10 11">
    <name type="scientific">Fervidobacterium nodosum (strain ATCC 35602 / DSM 5306 / Rt17-B1)</name>
    <dbReference type="NCBI Taxonomy" id="381764"/>
    <lineage>
        <taxon>Bacteria</taxon>
        <taxon>Thermotogati</taxon>
        <taxon>Thermotogota</taxon>
        <taxon>Thermotogae</taxon>
        <taxon>Thermotogales</taxon>
        <taxon>Fervidobacteriaceae</taxon>
        <taxon>Fervidobacterium</taxon>
    </lineage>
</organism>
<dbReference type="GO" id="GO:0005886">
    <property type="term" value="C:plasma membrane"/>
    <property type="evidence" value="ECO:0007669"/>
    <property type="project" value="UniProtKB-SubCell"/>
</dbReference>
<dbReference type="GO" id="GO:0008320">
    <property type="term" value="F:protein transmembrane transporter activity"/>
    <property type="evidence" value="ECO:0007669"/>
    <property type="project" value="UniProtKB-UniRule"/>
</dbReference>
<evidence type="ECO:0000256" key="4">
    <source>
        <dbReference type="ARBA" id="ARBA00022692"/>
    </source>
</evidence>
<keyword evidence="5 9" id="KW-0653">Protein transport</keyword>
<gene>
    <name evidence="9" type="primary">secE</name>
    <name evidence="10" type="ordered locus">Fnod_0849</name>
</gene>
<dbReference type="eggNOG" id="COG0690">
    <property type="taxonomic scope" value="Bacteria"/>
</dbReference>